<dbReference type="PROSITE" id="PS50943">
    <property type="entry name" value="HTH_CROC1"/>
    <property type="match status" value="1"/>
</dbReference>
<gene>
    <name evidence="2" type="ORF">KTN04_12040</name>
</gene>
<evidence type="ECO:0000313" key="3">
    <source>
        <dbReference type="Proteomes" id="UP000755551"/>
    </source>
</evidence>
<protein>
    <submittedName>
        <fullName evidence="2">Helix-turn-helix transcriptional regulator</fullName>
    </submittedName>
</protein>
<organism evidence="2 3">
    <name type="scientific">Marinobacterium weihaiense</name>
    <dbReference type="NCBI Taxonomy" id="2851016"/>
    <lineage>
        <taxon>Bacteria</taxon>
        <taxon>Pseudomonadati</taxon>
        <taxon>Pseudomonadota</taxon>
        <taxon>Gammaproteobacteria</taxon>
        <taxon>Oceanospirillales</taxon>
        <taxon>Oceanospirillaceae</taxon>
        <taxon>Marinobacterium</taxon>
    </lineage>
</organism>
<comment type="caution">
    <text evidence="2">The sequence shown here is derived from an EMBL/GenBank/DDBJ whole genome shotgun (WGS) entry which is preliminary data.</text>
</comment>
<name>A0ABS6MCQ6_9GAMM</name>
<proteinExistence type="predicted"/>
<dbReference type="SMART" id="SM00530">
    <property type="entry name" value="HTH_XRE"/>
    <property type="match status" value="1"/>
</dbReference>
<dbReference type="RefSeq" id="WP_217335478.1">
    <property type="nucleotide sequence ID" value="NZ_JAHQZT010000015.1"/>
</dbReference>
<dbReference type="CDD" id="cd00093">
    <property type="entry name" value="HTH_XRE"/>
    <property type="match status" value="1"/>
</dbReference>
<evidence type="ECO:0000259" key="1">
    <source>
        <dbReference type="PROSITE" id="PS50943"/>
    </source>
</evidence>
<evidence type="ECO:0000313" key="2">
    <source>
        <dbReference type="EMBL" id="MBV0934070.1"/>
    </source>
</evidence>
<sequence length="117" mass="13457">MNGLGPYIRQQREQLRQHDNGYSLRQVAERVGIQPTYLSKIEREELPPPSEDTLKRLAQELKLDPDVLLAMAGKVSSDLRAIICQRPQLFSQLLRQLKDTPDHAVLRIVREVSDGDW</sequence>
<keyword evidence="3" id="KW-1185">Reference proteome</keyword>
<dbReference type="Pfam" id="PF01381">
    <property type="entry name" value="HTH_3"/>
    <property type="match status" value="1"/>
</dbReference>
<feature type="domain" description="HTH cro/C1-type" evidence="1">
    <location>
        <begin position="8"/>
        <end position="68"/>
    </location>
</feature>
<reference evidence="2 3" key="1">
    <citation type="submission" date="2021-06" db="EMBL/GenBank/DDBJ databases">
        <title>Bacterium isolated from marine sediment.</title>
        <authorList>
            <person name="Zhu K.-L."/>
            <person name="Du Z.-J."/>
            <person name="Liang Q.-Y."/>
        </authorList>
    </citation>
    <scope>NUCLEOTIDE SEQUENCE [LARGE SCALE GENOMIC DNA]</scope>
    <source>
        <strain evidence="2 3">A346</strain>
    </source>
</reference>
<dbReference type="Proteomes" id="UP000755551">
    <property type="component" value="Unassembled WGS sequence"/>
</dbReference>
<dbReference type="EMBL" id="JAHQZT010000015">
    <property type="protein sequence ID" value="MBV0934070.1"/>
    <property type="molecule type" value="Genomic_DNA"/>
</dbReference>
<accession>A0ABS6MCQ6</accession>
<dbReference type="InterPro" id="IPR001387">
    <property type="entry name" value="Cro/C1-type_HTH"/>
</dbReference>